<proteinExistence type="predicted"/>
<dbReference type="Gene3D" id="3.10.310.30">
    <property type="match status" value="1"/>
</dbReference>
<dbReference type="Proteomes" id="UP000094378">
    <property type="component" value="Chromosome"/>
</dbReference>
<feature type="domain" description="DDH" evidence="1">
    <location>
        <begin position="14"/>
        <end position="152"/>
    </location>
</feature>
<dbReference type="Pfam" id="PF02272">
    <property type="entry name" value="DHHA1"/>
    <property type="match status" value="1"/>
</dbReference>
<dbReference type="Gene3D" id="3.90.1640.10">
    <property type="entry name" value="inorganic pyrophosphatase (n-terminal core)"/>
    <property type="match status" value="1"/>
</dbReference>
<evidence type="ECO:0000259" key="2">
    <source>
        <dbReference type="Pfam" id="PF02272"/>
    </source>
</evidence>
<dbReference type="Pfam" id="PF01368">
    <property type="entry name" value="DHH"/>
    <property type="match status" value="1"/>
</dbReference>
<evidence type="ECO:0000313" key="4">
    <source>
        <dbReference type="Proteomes" id="UP000094378"/>
    </source>
</evidence>
<dbReference type="PANTHER" id="PTHR47618">
    <property type="entry name" value="BIFUNCTIONAL OLIGORIBONUCLEASE AND PAP PHOSPHATASE NRNA"/>
    <property type="match status" value="1"/>
</dbReference>
<reference evidence="3 4" key="1">
    <citation type="submission" date="2016-08" db="EMBL/GenBank/DDBJ databases">
        <title>Complete genome sequence of Spiroplasma helicoides TABS-2 (DSM 22551).</title>
        <authorList>
            <person name="Shen W.-Y."/>
            <person name="Lo W.-S."/>
            <person name="Lai Y.-C."/>
            <person name="Kuo C.-H."/>
        </authorList>
    </citation>
    <scope>NUCLEOTIDE SEQUENCE [LARGE SCALE GENOMIC DNA]</scope>
    <source>
        <strain evidence="3 4">TABS-2</strain>
    </source>
</reference>
<dbReference type="EMBL" id="CP017015">
    <property type="protein sequence ID" value="AOG60640.1"/>
    <property type="molecule type" value="Genomic_DNA"/>
</dbReference>
<protein>
    <submittedName>
        <fullName evidence="3">Bifunctional oligoribonuclease and PAP phosphatase NrnA</fullName>
    </submittedName>
</protein>
<dbReference type="InterPro" id="IPR038763">
    <property type="entry name" value="DHH_sf"/>
</dbReference>
<dbReference type="AlphaFoldDB" id="A0A1B3SL47"/>
<dbReference type="SUPFAM" id="SSF64182">
    <property type="entry name" value="DHH phosphoesterases"/>
    <property type="match status" value="1"/>
</dbReference>
<dbReference type="InterPro" id="IPR001667">
    <property type="entry name" value="DDH_dom"/>
</dbReference>
<accession>A0A1B3SL47</accession>
<dbReference type="InterPro" id="IPR003156">
    <property type="entry name" value="DHHA1_dom"/>
</dbReference>
<dbReference type="PANTHER" id="PTHR47618:SF1">
    <property type="entry name" value="BIFUNCTIONAL OLIGORIBONUCLEASE AND PAP PHOSPHATASE NRNA"/>
    <property type="match status" value="1"/>
</dbReference>
<dbReference type="KEGG" id="shj:SHELI_v1c06890"/>
<sequence length="315" mass="36325">MTNKLFELIKNTSKIVLLRHISPDFDAIGSQMSLYQFIHDNFENKTIKLGTSLPDEYKCIGIVDDLSEKDFEDALVIITDTATFARIDIPNFDWLKKAKTIFKIDHHVNVDKYADFEIVEPSFPATCELLTKIYDESNLHFSQKTAFYLYHGLVTDTDRFMYRNVSQNTFAMAKVLLEKGINIHQVYKNIYSLTDDEMKLKGYILSNFLVSAKKVAYIVLEKNILDKYNVKNPDKVALWVNMLGDIKDIKAWVFFVQKEDHVRVEFRSNQVNVRIVAESFNGGGHISASGAKIRAIEDHNEVILYFDKNIDKLAL</sequence>
<dbReference type="OrthoDB" id="9803668at2"/>
<feature type="domain" description="DHHA1" evidence="2">
    <location>
        <begin position="231"/>
        <end position="303"/>
    </location>
</feature>
<dbReference type="GO" id="GO:0003676">
    <property type="term" value="F:nucleic acid binding"/>
    <property type="evidence" value="ECO:0007669"/>
    <property type="project" value="InterPro"/>
</dbReference>
<organism evidence="3 4">
    <name type="scientific">Spiroplasma helicoides</name>
    <dbReference type="NCBI Taxonomy" id="216938"/>
    <lineage>
        <taxon>Bacteria</taxon>
        <taxon>Bacillati</taxon>
        <taxon>Mycoplasmatota</taxon>
        <taxon>Mollicutes</taxon>
        <taxon>Entomoplasmatales</taxon>
        <taxon>Spiroplasmataceae</taxon>
        <taxon>Spiroplasma</taxon>
    </lineage>
</organism>
<evidence type="ECO:0000259" key="1">
    <source>
        <dbReference type="Pfam" id="PF01368"/>
    </source>
</evidence>
<dbReference type="PATRIC" id="fig|216938.3.peg.702"/>
<keyword evidence="4" id="KW-1185">Reference proteome</keyword>
<gene>
    <name evidence="3" type="primary">nrnA</name>
    <name evidence="3" type="ORF">SHELI_v1c06890</name>
</gene>
<name>A0A1B3SL47_9MOLU</name>
<evidence type="ECO:0000313" key="3">
    <source>
        <dbReference type="EMBL" id="AOG60640.1"/>
    </source>
</evidence>
<dbReference type="InterPro" id="IPR051319">
    <property type="entry name" value="Oligoribo/pAp-PDE_c-di-AMP_PDE"/>
</dbReference>
<dbReference type="STRING" id="216938.SHELI_v1c06890"/>
<dbReference type="RefSeq" id="WP_069116735.1">
    <property type="nucleotide sequence ID" value="NZ_CP017015.1"/>
</dbReference>